<proteinExistence type="predicted"/>
<accession>A0AAE8MPM5</accession>
<evidence type="ECO:0000256" key="2">
    <source>
        <dbReference type="SAM" id="MobiDB-lite"/>
    </source>
</evidence>
<dbReference type="AlphaFoldDB" id="A0AAE8MPM5"/>
<feature type="region of interest" description="Disordered" evidence="2">
    <location>
        <begin position="1"/>
        <end position="45"/>
    </location>
</feature>
<dbReference type="EMBL" id="ONZQ02000001">
    <property type="protein sequence ID" value="SPN96527.1"/>
    <property type="molecule type" value="Genomic_DNA"/>
</dbReference>
<feature type="coiled-coil region" evidence="1">
    <location>
        <begin position="61"/>
        <end position="143"/>
    </location>
</feature>
<evidence type="ECO:0000256" key="1">
    <source>
        <dbReference type="SAM" id="Coils"/>
    </source>
</evidence>
<name>A0AAE8MPM5_9PEZI</name>
<protein>
    <submittedName>
        <fullName evidence="3">Uncharacterized protein</fullName>
    </submittedName>
</protein>
<dbReference type="Proteomes" id="UP001187682">
    <property type="component" value="Unassembled WGS sequence"/>
</dbReference>
<evidence type="ECO:0000313" key="3">
    <source>
        <dbReference type="EMBL" id="SPN96527.1"/>
    </source>
</evidence>
<organism evidence="3 4">
    <name type="scientific">Cephalotrichum gorgonifer</name>
    <dbReference type="NCBI Taxonomy" id="2041049"/>
    <lineage>
        <taxon>Eukaryota</taxon>
        <taxon>Fungi</taxon>
        <taxon>Dikarya</taxon>
        <taxon>Ascomycota</taxon>
        <taxon>Pezizomycotina</taxon>
        <taxon>Sordariomycetes</taxon>
        <taxon>Hypocreomycetidae</taxon>
        <taxon>Microascales</taxon>
        <taxon>Microascaceae</taxon>
        <taxon>Cephalotrichum</taxon>
    </lineage>
</organism>
<gene>
    <name evidence="3" type="ORF">DNG_00053</name>
</gene>
<reference evidence="3" key="1">
    <citation type="submission" date="2018-03" db="EMBL/GenBank/DDBJ databases">
        <authorList>
            <person name="Guldener U."/>
        </authorList>
    </citation>
    <scope>NUCLEOTIDE SEQUENCE</scope>
</reference>
<keyword evidence="4" id="KW-1185">Reference proteome</keyword>
<sequence length="201" mass="22671">MNTTPDINSADASPSAGIPADNTPQGEQPAKDSHGKQENGSQVERSLRQATEVMKILFHDVEQMKIHLDTKDGEVKKLQEQVADLKKLQQQAAEAMKLGRQVATMDNQIQLGYLKLKVMKSQADTKEEENKKLRERVAKMDERICQLEARMDTATPDEVVVYTLSFGFETVLPFIWPAILDLGRHEVRVGWRVSSWGRGRV</sequence>
<evidence type="ECO:0000313" key="4">
    <source>
        <dbReference type="Proteomes" id="UP001187682"/>
    </source>
</evidence>
<keyword evidence="1" id="KW-0175">Coiled coil</keyword>
<feature type="compositionally biased region" description="Polar residues" evidence="2">
    <location>
        <begin position="1"/>
        <end position="12"/>
    </location>
</feature>
<comment type="caution">
    <text evidence="3">The sequence shown here is derived from an EMBL/GenBank/DDBJ whole genome shotgun (WGS) entry which is preliminary data.</text>
</comment>